<dbReference type="InterPro" id="IPR011006">
    <property type="entry name" value="CheY-like_superfamily"/>
</dbReference>
<dbReference type="FunFam" id="3.30.565.10:FF:000010">
    <property type="entry name" value="Sensor histidine kinase RcsC"/>
    <property type="match status" value="1"/>
</dbReference>
<dbReference type="SUPFAM" id="SSF47384">
    <property type="entry name" value="Homodimeric domain of signal transducing histidine kinase"/>
    <property type="match status" value="1"/>
</dbReference>
<dbReference type="InterPro" id="IPR036097">
    <property type="entry name" value="HisK_dim/P_sf"/>
</dbReference>
<keyword evidence="7" id="KW-1133">Transmembrane helix</keyword>
<dbReference type="InterPro" id="IPR036890">
    <property type="entry name" value="HATPase_C_sf"/>
</dbReference>
<evidence type="ECO:0000256" key="2">
    <source>
        <dbReference type="ARBA" id="ARBA00012438"/>
    </source>
</evidence>
<evidence type="ECO:0000256" key="5">
    <source>
        <dbReference type="ARBA" id="ARBA00022777"/>
    </source>
</evidence>
<dbReference type="PATRIC" id="fig|188932.3.peg.568"/>
<dbReference type="SMART" id="SM00388">
    <property type="entry name" value="HisKA"/>
    <property type="match status" value="1"/>
</dbReference>
<organism evidence="10 11">
    <name type="scientific">Pedobacter cryoconitis</name>
    <dbReference type="NCBI Taxonomy" id="188932"/>
    <lineage>
        <taxon>Bacteria</taxon>
        <taxon>Pseudomonadati</taxon>
        <taxon>Bacteroidota</taxon>
        <taxon>Sphingobacteriia</taxon>
        <taxon>Sphingobacteriales</taxon>
        <taxon>Sphingobacteriaceae</taxon>
        <taxon>Pedobacter</taxon>
    </lineage>
</organism>
<accession>A0A127V8I1</accession>
<dbReference type="GO" id="GO:0000155">
    <property type="term" value="F:phosphorelay sensor kinase activity"/>
    <property type="evidence" value="ECO:0007669"/>
    <property type="project" value="InterPro"/>
</dbReference>
<dbReference type="CDD" id="cd16922">
    <property type="entry name" value="HATPase_EvgS-ArcB-TorS-like"/>
    <property type="match status" value="1"/>
</dbReference>
<evidence type="ECO:0000259" key="9">
    <source>
        <dbReference type="PROSITE" id="PS50110"/>
    </source>
</evidence>
<dbReference type="InterPro" id="IPR003594">
    <property type="entry name" value="HATPase_dom"/>
</dbReference>
<evidence type="ECO:0000256" key="6">
    <source>
        <dbReference type="PROSITE-ProRule" id="PRU00169"/>
    </source>
</evidence>
<dbReference type="EMBL" id="CP014504">
    <property type="protein sequence ID" value="AMP97507.1"/>
    <property type="molecule type" value="Genomic_DNA"/>
</dbReference>
<evidence type="ECO:0000313" key="10">
    <source>
        <dbReference type="EMBL" id="AMP97507.1"/>
    </source>
</evidence>
<dbReference type="InterPro" id="IPR001789">
    <property type="entry name" value="Sig_transdc_resp-reg_receiver"/>
</dbReference>
<keyword evidence="5" id="KW-0418">Kinase</keyword>
<dbReference type="PANTHER" id="PTHR43047:SF66">
    <property type="entry name" value="HISKA"/>
    <property type="match status" value="1"/>
</dbReference>
<dbReference type="SUPFAM" id="SSF52172">
    <property type="entry name" value="CheY-like"/>
    <property type="match status" value="1"/>
</dbReference>
<evidence type="ECO:0000256" key="1">
    <source>
        <dbReference type="ARBA" id="ARBA00000085"/>
    </source>
</evidence>
<dbReference type="InterPro" id="IPR005467">
    <property type="entry name" value="His_kinase_dom"/>
</dbReference>
<dbReference type="PANTHER" id="PTHR43047">
    <property type="entry name" value="TWO-COMPONENT HISTIDINE PROTEIN KINASE"/>
    <property type="match status" value="1"/>
</dbReference>
<dbReference type="PROSITE" id="PS50110">
    <property type="entry name" value="RESPONSE_REGULATORY"/>
    <property type="match status" value="1"/>
</dbReference>
<dbReference type="AlphaFoldDB" id="A0A127V8I1"/>
<keyword evidence="4" id="KW-0808">Transferase</keyword>
<dbReference type="Gene3D" id="3.40.50.2300">
    <property type="match status" value="1"/>
</dbReference>
<evidence type="ECO:0000259" key="8">
    <source>
        <dbReference type="PROSITE" id="PS50109"/>
    </source>
</evidence>
<feature type="domain" description="Histidine kinase" evidence="8">
    <location>
        <begin position="345"/>
        <end position="567"/>
    </location>
</feature>
<dbReference type="CDD" id="cd17546">
    <property type="entry name" value="REC_hyHK_CKI1_RcsC-like"/>
    <property type="match status" value="1"/>
</dbReference>
<comment type="catalytic activity">
    <reaction evidence="1">
        <text>ATP + protein L-histidine = ADP + protein N-phospho-L-histidine.</text>
        <dbReference type="EC" id="2.7.13.3"/>
    </reaction>
</comment>
<evidence type="ECO:0000256" key="4">
    <source>
        <dbReference type="ARBA" id="ARBA00022679"/>
    </source>
</evidence>
<dbReference type="Pfam" id="PF00512">
    <property type="entry name" value="HisKA"/>
    <property type="match status" value="1"/>
</dbReference>
<dbReference type="InterPro" id="IPR003661">
    <property type="entry name" value="HisK_dim/P_dom"/>
</dbReference>
<dbReference type="PRINTS" id="PR00344">
    <property type="entry name" value="BCTRLSENSOR"/>
</dbReference>
<name>A0A127V8I1_9SPHI</name>
<dbReference type="Proteomes" id="UP000071561">
    <property type="component" value="Chromosome"/>
</dbReference>
<dbReference type="RefSeq" id="WP_068396082.1">
    <property type="nucleotide sequence ID" value="NZ_CP014504.1"/>
</dbReference>
<keyword evidence="7" id="KW-0472">Membrane</keyword>
<dbReference type="GO" id="GO:0005886">
    <property type="term" value="C:plasma membrane"/>
    <property type="evidence" value="ECO:0007669"/>
    <property type="project" value="TreeGrafter"/>
</dbReference>
<sequence length="711" mass="80648">MKNKRISFIVILVIIVLFIGLLLRTSFNQYTEQKTLQATSLQRDANNEQIYKLDTINMGMQEAENNFRMYTSLWEKKYFIKYSQGIRHISSLLESFSKEDLNAVSSDISSDLAKRNKQILLYAKIKKMTDSLMSVNLKVDTGTTLPATISFRKPPRPVVKKIIKTEVIKPVPEAKKTKFFQRIKSAILNKDDKKDTALTSKTETVIIEANENDNIYTRKNLEDVEKFYKNLFESQRGNHKLLTENERAILKTNGQILDNIKVMFNEFRTREHQLQQARKMSLRDQTLHSLEVIGTSGKINFLINIVSMIVIISLLIILYRAYNKIVKANKLASEQVIVKSRFFTSISHEMRTPLNAILGATEQLKATPLNTEQAAMANLLETSSSMLLSAVNEILDFSRMETGKLSLSKTPFHYKTILHEIVAATAVLADQKGLKLILNQKDAPELLITGDPYRLKQILVNLIANAIKFTDQGEVRVKVNSKKTETGQVLLLIEVSDTGIGISEKELPFIFDEFSQVINNKRMDWQKGSGLGLPICKKLVDLHHGKITVNSILGKGTTFHLELPYAIAAHPQEVLTDKEALVSRVDAFKNIHLLVVDDANMNLLVIKMIFNKHKISFDTATNGEDALKAFDAQHYDMVLTDIEMPGMDGVELTKKIRAHYDIKKCRTPIIAITGQISPESHQNYISSGLNDYIVKPYKESELLEKILDYLP</sequence>
<dbReference type="SMART" id="SM00448">
    <property type="entry name" value="REC"/>
    <property type="match status" value="1"/>
</dbReference>
<dbReference type="PROSITE" id="PS50109">
    <property type="entry name" value="HIS_KIN"/>
    <property type="match status" value="1"/>
</dbReference>
<keyword evidence="3 6" id="KW-0597">Phosphoprotein</keyword>
<dbReference type="Gene3D" id="1.10.287.130">
    <property type="match status" value="1"/>
</dbReference>
<dbReference type="OrthoDB" id="9811889at2"/>
<dbReference type="KEGG" id="pcm:AY601_0553"/>
<feature type="domain" description="Response regulatory" evidence="9">
    <location>
        <begin position="592"/>
        <end position="710"/>
    </location>
</feature>
<evidence type="ECO:0000313" key="11">
    <source>
        <dbReference type="Proteomes" id="UP000071561"/>
    </source>
</evidence>
<feature type="transmembrane region" description="Helical" evidence="7">
    <location>
        <begin position="301"/>
        <end position="322"/>
    </location>
</feature>
<reference evidence="10 11" key="1">
    <citation type="submission" date="2016-03" db="EMBL/GenBank/DDBJ databases">
        <title>Complete genome sequence of Pedobacter cryoconitis PAMC 27485.</title>
        <authorList>
            <person name="Lee J."/>
            <person name="Kim O.-S."/>
        </authorList>
    </citation>
    <scope>NUCLEOTIDE SEQUENCE [LARGE SCALE GENOMIC DNA]</scope>
    <source>
        <strain evidence="10 11">PAMC 27485</strain>
    </source>
</reference>
<dbReference type="EC" id="2.7.13.3" evidence="2"/>
<protein>
    <recommendedName>
        <fullName evidence="2">histidine kinase</fullName>
        <ecNumber evidence="2">2.7.13.3</ecNumber>
    </recommendedName>
</protein>
<dbReference type="Pfam" id="PF00072">
    <property type="entry name" value="Response_reg"/>
    <property type="match status" value="1"/>
</dbReference>
<evidence type="ECO:0000256" key="7">
    <source>
        <dbReference type="SAM" id="Phobius"/>
    </source>
</evidence>
<dbReference type="Pfam" id="PF02518">
    <property type="entry name" value="HATPase_c"/>
    <property type="match status" value="1"/>
</dbReference>
<dbReference type="GO" id="GO:0009927">
    <property type="term" value="F:histidine phosphotransfer kinase activity"/>
    <property type="evidence" value="ECO:0007669"/>
    <property type="project" value="TreeGrafter"/>
</dbReference>
<evidence type="ECO:0000256" key="3">
    <source>
        <dbReference type="ARBA" id="ARBA00022553"/>
    </source>
</evidence>
<gene>
    <name evidence="10" type="ORF">AY601_0553</name>
</gene>
<dbReference type="InterPro" id="IPR004358">
    <property type="entry name" value="Sig_transdc_His_kin-like_C"/>
</dbReference>
<keyword evidence="11" id="KW-1185">Reference proteome</keyword>
<proteinExistence type="predicted"/>
<dbReference type="SMART" id="SM00387">
    <property type="entry name" value="HATPase_c"/>
    <property type="match status" value="1"/>
</dbReference>
<dbReference type="CDD" id="cd00082">
    <property type="entry name" value="HisKA"/>
    <property type="match status" value="1"/>
</dbReference>
<feature type="modified residue" description="4-aspartylphosphate" evidence="6">
    <location>
        <position position="641"/>
    </location>
</feature>
<keyword evidence="7" id="KW-0812">Transmembrane</keyword>
<dbReference type="Gene3D" id="3.30.565.10">
    <property type="entry name" value="Histidine kinase-like ATPase, C-terminal domain"/>
    <property type="match status" value="1"/>
</dbReference>
<dbReference type="SUPFAM" id="SSF55874">
    <property type="entry name" value="ATPase domain of HSP90 chaperone/DNA topoisomerase II/histidine kinase"/>
    <property type="match status" value="1"/>
</dbReference>